<dbReference type="NCBIfam" id="TIGR01444">
    <property type="entry name" value="fkbM_fam"/>
    <property type="match status" value="1"/>
</dbReference>
<name>A0ABT8SCT7_9BURK</name>
<keyword evidence="3" id="KW-1185">Reference proteome</keyword>
<dbReference type="EMBL" id="JAUKVY010000031">
    <property type="protein sequence ID" value="MDO1536716.1"/>
    <property type="molecule type" value="Genomic_DNA"/>
</dbReference>
<protein>
    <submittedName>
        <fullName evidence="2">FkbM family methyltransferase</fullName>
    </submittedName>
</protein>
<dbReference type="Proteomes" id="UP001169027">
    <property type="component" value="Unassembled WGS sequence"/>
</dbReference>
<keyword evidence="2" id="KW-0808">Transferase</keyword>
<evidence type="ECO:0000313" key="2">
    <source>
        <dbReference type="EMBL" id="MDO1536716.1"/>
    </source>
</evidence>
<reference evidence="2" key="1">
    <citation type="submission" date="2023-06" db="EMBL/GenBank/DDBJ databases">
        <authorList>
            <person name="Jiang Y."/>
            <person name="Liu Q."/>
        </authorList>
    </citation>
    <scope>NUCLEOTIDE SEQUENCE</scope>
    <source>
        <strain evidence="2">CGMCC 1.12090</strain>
    </source>
</reference>
<dbReference type="GO" id="GO:0032259">
    <property type="term" value="P:methylation"/>
    <property type="evidence" value="ECO:0007669"/>
    <property type="project" value="UniProtKB-KW"/>
</dbReference>
<dbReference type="InterPro" id="IPR006342">
    <property type="entry name" value="FkbM_mtfrase"/>
</dbReference>
<dbReference type="InterPro" id="IPR029063">
    <property type="entry name" value="SAM-dependent_MTases_sf"/>
</dbReference>
<evidence type="ECO:0000259" key="1">
    <source>
        <dbReference type="Pfam" id="PF05050"/>
    </source>
</evidence>
<gene>
    <name evidence="2" type="ORF">Q2T77_31055</name>
</gene>
<dbReference type="InterPro" id="IPR052514">
    <property type="entry name" value="SAM-dependent_MTase"/>
</dbReference>
<dbReference type="Pfam" id="PF05050">
    <property type="entry name" value="Methyltransf_21"/>
    <property type="match status" value="1"/>
</dbReference>
<dbReference type="Gene3D" id="3.40.50.150">
    <property type="entry name" value="Vaccinia Virus protein VP39"/>
    <property type="match status" value="1"/>
</dbReference>
<comment type="caution">
    <text evidence="2">The sequence shown here is derived from an EMBL/GenBank/DDBJ whole genome shotgun (WGS) entry which is preliminary data.</text>
</comment>
<sequence>MHATKKIERAGVDIRVALSSKAKILSTHLDATGGHAPKNDAAASPPAAATGFDLAVKRTLRPLARLLFKLIKPILRPLAFRLRAHLHGTLQVEAQQLRQSLAEELEAHKQLQLEAIERLLTVHTTQLVQEIQAMRVAARRTSSIAAPDVVMTERVAVRLDRLEAQAQRALYRLAVACGPDELMLRTAVGYVLCQASDYALISSLLENGELEPGTRMLIQKLLRPGDTFVDAGANIGMHTLAAARAMQGTGRIVAFEPHPVTHDLLRKSIWMNGFSDLVETRQAAVSDRAGAEHLYLGSTSGHHSLYPLELKLTVPPPLEVPLLRIDDILDESGKVDLMKFDVEGAELEALRGAKATIERNPGLALIVEFGISHLRRTGHGTAQWLGEFEKFGFAFSVIDPSDGTLRDASVEELESNVSVNLFLARPGAMAWHRARGTA</sequence>
<proteinExistence type="predicted"/>
<keyword evidence="2" id="KW-0489">Methyltransferase</keyword>
<dbReference type="GO" id="GO:0008168">
    <property type="term" value="F:methyltransferase activity"/>
    <property type="evidence" value="ECO:0007669"/>
    <property type="project" value="UniProtKB-KW"/>
</dbReference>
<dbReference type="PANTHER" id="PTHR34203">
    <property type="entry name" value="METHYLTRANSFERASE, FKBM FAMILY PROTEIN"/>
    <property type="match status" value="1"/>
</dbReference>
<dbReference type="PANTHER" id="PTHR34203:SF15">
    <property type="entry name" value="SLL1173 PROTEIN"/>
    <property type="match status" value="1"/>
</dbReference>
<dbReference type="RefSeq" id="WP_301814901.1">
    <property type="nucleotide sequence ID" value="NZ_JAUJZH010000031.1"/>
</dbReference>
<accession>A0ABT8SCT7</accession>
<feature type="domain" description="Methyltransferase FkbM" evidence="1">
    <location>
        <begin position="230"/>
        <end position="393"/>
    </location>
</feature>
<evidence type="ECO:0000313" key="3">
    <source>
        <dbReference type="Proteomes" id="UP001169027"/>
    </source>
</evidence>
<dbReference type="SUPFAM" id="SSF53335">
    <property type="entry name" value="S-adenosyl-L-methionine-dependent methyltransferases"/>
    <property type="match status" value="1"/>
</dbReference>
<organism evidence="2 3">
    <name type="scientific">Variovorax ginsengisoli</name>
    <dbReference type="NCBI Taxonomy" id="363844"/>
    <lineage>
        <taxon>Bacteria</taxon>
        <taxon>Pseudomonadati</taxon>
        <taxon>Pseudomonadota</taxon>
        <taxon>Betaproteobacteria</taxon>
        <taxon>Burkholderiales</taxon>
        <taxon>Comamonadaceae</taxon>
        <taxon>Variovorax</taxon>
    </lineage>
</organism>